<evidence type="ECO:0000313" key="9">
    <source>
        <dbReference type="Proteomes" id="UP000618943"/>
    </source>
</evidence>
<feature type="transmembrane region" description="Helical" evidence="6">
    <location>
        <begin position="133"/>
        <end position="151"/>
    </location>
</feature>
<dbReference type="RefSeq" id="WP_200749310.1">
    <property type="nucleotide sequence ID" value="NZ_JAEOAH010000017.1"/>
</dbReference>
<accession>A0ABS1H8D4</accession>
<dbReference type="Pfam" id="PF00990">
    <property type="entry name" value="GGDEF"/>
    <property type="match status" value="1"/>
</dbReference>
<dbReference type="SMART" id="SM00267">
    <property type="entry name" value="GGDEF"/>
    <property type="match status" value="1"/>
</dbReference>
<evidence type="ECO:0000256" key="6">
    <source>
        <dbReference type="SAM" id="Phobius"/>
    </source>
</evidence>
<dbReference type="SUPFAM" id="SSF55073">
    <property type="entry name" value="Nucleotide cyclase"/>
    <property type="match status" value="1"/>
</dbReference>
<evidence type="ECO:0000256" key="2">
    <source>
        <dbReference type="ARBA" id="ARBA00022475"/>
    </source>
</evidence>
<gene>
    <name evidence="8" type="ORF">JFL43_12625</name>
</gene>
<comment type="subcellular location">
    <subcellularLocation>
        <location evidence="1">Cell membrane</location>
        <topology evidence="1">Multi-pass membrane protein</topology>
    </subcellularLocation>
</comment>
<feature type="transmembrane region" description="Helical" evidence="6">
    <location>
        <begin position="69"/>
        <end position="94"/>
    </location>
</feature>
<keyword evidence="4 6" id="KW-1133">Transmembrane helix</keyword>
<dbReference type="PANTHER" id="PTHR45138:SF9">
    <property type="entry name" value="DIGUANYLATE CYCLASE DGCM-RELATED"/>
    <property type="match status" value="1"/>
</dbReference>
<dbReference type="InterPro" id="IPR000160">
    <property type="entry name" value="GGDEF_dom"/>
</dbReference>
<dbReference type="EMBL" id="JAEOAH010000017">
    <property type="protein sequence ID" value="MBK3495682.1"/>
    <property type="molecule type" value="Genomic_DNA"/>
</dbReference>
<feature type="transmembrane region" description="Helical" evidence="6">
    <location>
        <begin position="163"/>
        <end position="183"/>
    </location>
</feature>
<dbReference type="Proteomes" id="UP000618943">
    <property type="component" value="Unassembled WGS sequence"/>
</dbReference>
<feature type="domain" description="GGDEF" evidence="7">
    <location>
        <begin position="223"/>
        <end position="358"/>
    </location>
</feature>
<feature type="transmembrane region" description="Helical" evidence="6">
    <location>
        <begin position="5"/>
        <end position="23"/>
    </location>
</feature>
<dbReference type="Gene3D" id="3.30.70.270">
    <property type="match status" value="1"/>
</dbReference>
<keyword evidence="9" id="KW-1185">Reference proteome</keyword>
<dbReference type="InterPro" id="IPR029787">
    <property type="entry name" value="Nucleotide_cyclase"/>
</dbReference>
<dbReference type="NCBIfam" id="TIGR00254">
    <property type="entry name" value="GGDEF"/>
    <property type="match status" value="1"/>
</dbReference>
<evidence type="ECO:0000259" key="7">
    <source>
        <dbReference type="PROSITE" id="PS50887"/>
    </source>
</evidence>
<evidence type="ECO:0000256" key="3">
    <source>
        <dbReference type="ARBA" id="ARBA00022692"/>
    </source>
</evidence>
<dbReference type="CDD" id="cd01949">
    <property type="entry name" value="GGDEF"/>
    <property type="match status" value="1"/>
</dbReference>
<organism evidence="8 9">
    <name type="scientific">Viridibacillus soli</name>
    <dbReference type="NCBI Taxonomy" id="2798301"/>
    <lineage>
        <taxon>Bacteria</taxon>
        <taxon>Bacillati</taxon>
        <taxon>Bacillota</taxon>
        <taxon>Bacilli</taxon>
        <taxon>Bacillales</taxon>
        <taxon>Caryophanaceae</taxon>
        <taxon>Viridibacillus</taxon>
    </lineage>
</organism>
<proteinExistence type="predicted"/>
<evidence type="ECO:0000256" key="4">
    <source>
        <dbReference type="ARBA" id="ARBA00022989"/>
    </source>
</evidence>
<dbReference type="Pfam" id="PF07694">
    <property type="entry name" value="5TM-5TMR_LYT"/>
    <property type="match status" value="1"/>
</dbReference>
<dbReference type="InterPro" id="IPR011620">
    <property type="entry name" value="Sig_transdc_His_kinase_LytS_TM"/>
</dbReference>
<dbReference type="PROSITE" id="PS50887">
    <property type="entry name" value="GGDEF"/>
    <property type="match status" value="1"/>
</dbReference>
<comment type="caution">
    <text evidence="8">The sequence shown here is derived from an EMBL/GenBank/DDBJ whole genome shotgun (WGS) entry which is preliminary data.</text>
</comment>
<dbReference type="InterPro" id="IPR050469">
    <property type="entry name" value="Diguanylate_Cyclase"/>
</dbReference>
<keyword evidence="2" id="KW-1003">Cell membrane</keyword>
<evidence type="ECO:0000313" key="8">
    <source>
        <dbReference type="EMBL" id="MBK3495682.1"/>
    </source>
</evidence>
<feature type="transmembrane region" description="Helical" evidence="6">
    <location>
        <begin position="38"/>
        <end position="57"/>
    </location>
</feature>
<reference evidence="8 9" key="1">
    <citation type="submission" date="2020-12" db="EMBL/GenBank/DDBJ databases">
        <title>YIM B01967 draft genome.</title>
        <authorList>
            <person name="Yan X."/>
        </authorList>
    </citation>
    <scope>NUCLEOTIDE SEQUENCE [LARGE SCALE GENOMIC DNA]</scope>
    <source>
        <strain evidence="8 9">YIM B01967</strain>
    </source>
</reference>
<name>A0ABS1H8D4_9BACL</name>
<evidence type="ECO:0000256" key="1">
    <source>
        <dbReference type="ARBA" id="ARBA00004651"/>
    </source>
</evidence>
<protein>
    <submittedName>
        <fullName evidence="8">Diguanylate cyclase</fullName>
    </submittedName>
</protein>
<feature type="transmembrane region" description="Helical" evidence="6">
    <location>
        <begin position="106"/>
        <end position="124"/>
    </location>
</feature>
<keyword evidence="3 6" id="KW-0812">Transmembrane</keyword>
<dbReference type="InterPro" id="IPR043128">
    <property type="entry name" value="Rev_trsase/Diguanyl_cyclase"/>
</dbReference>
<dbReference type="PANTHER" id="PTHR45138">
    <property type="entry name" value="REGULATORY COMPONENTS OF SENSORY TRANSDUCTION SYSTEM"/>
    <property type="match status" value="1"/>
</dbReference>
<keyword evidence="5 6" id="KW-0472">Membrane</keyword>
<sequence length="361" mass="40564">MLLDLIINFSILFTFVVLSYWIYESLEPYQFKDMELHPWIVGLVAGITSLLLMGTAVHFQNGIIGDARFVSILISGLVGGPIAIAVSSVIVGIFRFYVYGLSETSISAGVDILVIGCVLAFVSWKRPITFRNIYFYFTFLIVQDCIVIFILSDNWIYGFQNTIQTLLFNFGVLYVTLLVLKSFRNQFERMRKIEEMAETDYLTGLANNRRFQQVIDELLTNDEPFSLLLIDIDSFKKVNNTYGHPVGDEILQKIGAQLKDFVTTINGEAARISGEEFYVVCRDAAPAISIHDAHRIRTQIAKTPFVVSTGHVITITVSIGICSYPDNGKTLTDLAFLADRAVMKAIEKGQNQIVHVNQLNN</sequence>
<evidence type="ECO:0000256" key="5">
    <source>
        <dbReference type="ARBA" id="ARBA00023136"/>
    </source>
</evidence>